<evidence type="ECO:0000256" key="1">
    <source>
        <dbReference type="ARBA" id="ARBA00004123"/>
    </source>
</evidence>
<dbReference type="InterPro" id="IPR036864">
    <property type="entry name" value="Zn2-C6_fun-type_DNA-bd_sf"/>
</dbReference>
<dbReference type="PANTHER" id="PTHR47338">
    <property type="entry name" value="ZN(II)2CYS6 TRANSCRIPTION FACTOR (EUROFUNG)-RELATED"/>
    <property type="match status" value="1"/>
</dbReference>
<gene>
    <name evidence="14" type="ORF">CDV56_106899</name>
</gene>
<dbReference type="Gene3D" id="4.10.240.10">
    <property type="entry name" value="Zn(2)-C6 fungal-type DNA-binding domain"/>
    <property type="match status" value="1"/>
</dbReference>
<keyword evidence="8 12" id="KW-0472">Membrane</keyword>
<dbReference type="Pfam" id="PF02238">
    <property type="entry name" value="COX7a"/>
    <property type="match status" value="1"/>
</dbReference>
<feature type="compositionally biased region" description="Basic and acidic residues" evidence="11">
    <location>
        <begin position="151"/>
        <end position="160"/>
    </location>
</feature>
<feature type="compositionally biased region" description="Polar residues" evidence="11">
    <location>
        <begin position="161"/>
        <end position="172"/>
    </location>
</feature>
<evidence type="ECO:0000256" key="2">
    <source>
        <dbReference type="ARBA" id="ARBA00004273"/>
    </source>
</evidence>
<evidence type="ECO:0000256" key="11">
    <source>
        <dbReference type="SAM" id="MobiDB-lite"/>
    </source>
</evidence>
<comment type="subcellular location">
    <subcellularLocation>
        <location evidence="2">Mitochondrion inner membrane</location>
    </subcellularLocation>
    <subcellularLocation>
        <location evidence="1">Nucleus</location>
    </subcellularLocation>
</comment>
<feature type="transmembrane region" description="Helical" evidence="12">
    <location>
        <begin position="44"/>
        <end position="67"/>
    </location>
</feature>
<evidence type="ECO:0000256" key="10">
    <source>
        <dbReference type="ARBA" id="ARBA00023242"/>
    </source>
</evidence>
<dbReference type="RefSeq" id="XP_026617733.1">
    <property type="nucleotide sequence ID" value="XM_026760518.1"/>
</dbReference>
<evidence type="ECO:0000256" key="8">
    <source>
        <dbReference type="ARBA" id="ARBA00023136"/>
    </source>
</evidence>
<dbReference type="CDD" id="cd12148">
    <property type="entry name" value="fungal_TF_MHR"/>
    <property type="match status" value="1"/>
</dbReference>
<keyword evidence="6" id="KW-0238">DNA-binding</keyword>
<keyword evidence="10" id="KW-0539">Nucleus</keyword>
<evidence type="ECO:0000256" key="9">
    <source>
        <dbReference type="ARBA" id="ARBA00023163"/>
    </source>
</evidence>
<keyword evidence="7" id="KW-0496">Mitochondrion</keyword>
<dbReference type="STRING" id="41047.A0A397HPT5"/>
<keyword evidence="4" id="KW-0999">Mitochondrion inner membrane</keyword>
<dbReference type="GO" id="GO:0003677">
    <property type="term" value="F:DNA binding"/>
    <property type="evidence" value="ECO:0007669"/>
    <property type="project" value="UniProtKB-KW"/>
</dbReference>
<dbReference type="PANTHER" id="PTHR47338:SF9">
    <property type="entry name" value="ZN(II)2CYS6 TRANSCRIPTION FACTOR (EUROFUNG)"/>
    <property type="match status" value="1"/>
</dbReference>
<evidence type="ECO:0000256" key="7">
    <source>
        <dbReference type="ARBA" id="ARBA00023128"/>
    </source>
</evidence>
<feature type="region of interest" description="Disordered" evidence="11">
    <location>
        <begin position="151"/>
        <end position="172"/>
    </location>
</feature>
<dbReference type="GO" id="GO:0008270">
    <property type="term" value="F:zinc ion binding"/>
    <property type="evidence" value="ECO:0007669"/>
    <property type="project" value="InterPro"/>
</dbReference>
<dbReference type="InterPro" id="IPR050815">
    <property type="entry name" value="TF_fung"/>
</dbReference>
<dbReference type="GO" id="GO:0000981">
    <property type="term" value="F:DNA-binding transcription factor activity, RNA polymerase II-specific"/>
    <property type="evidence" value="ECO:0007669"/>
    <property type="project" value="InterPro"/>
</dbReference>
<evidence type="ECO:0000256" key="6">
    <source>
        <dbReference type="ARBA" id="ARBA00023125"/>
    </source>
</evidence>
<dbReference type="GeneID" id="38128873"/>
<dbReference type="OrthoDB" id="2943660at2759"/>
<proteinExistence type="predicted"/>
<accession>A0A397HPT5</accession>
<dbReference type="InterPro" id="IPR039297">
    <property type="entry name" value="COX7a"/>
</dbReference>
<comment type="caution">
    <text evidence="14">The sequence shown here is derived from an EMBL/GenBank/DDBJ whole genome shotgun (WGS) entry which is preliminary data.</text>
</comment>
<sequence>MFRTVPRMAGFVFRENRVPYYQRLFQRHDGKRQWWKTDRSKYIMYPYLISVYGLGIASTYAMCRMVFGHKTWRKKAKCPGEQPVCSLCARLRQRCAYAGERRRSLPHTTPDESASVAAFTAADAPEVRISRTLEDRLGNLEAKMGEVLDALERNSSRTEQQRTTASSLRPNTMSGPITSSVISAITPLPTWEKVLAVAELYLLYCESQPLPLFHRDSFLNSLSTRDPEILYAILALSIRFSDEGCQGLNDLATLVSGYTEVARGLVMRRVSEGPVELSTLQCLCLLSLIDFTNGNTHRSSIHSSLAMNLAQCANLGSETHATWSAVAREERRRCFWSICLLKRFHGVEFDSMGFPDGSFPPFPESPERPRPPFSPSNATDEARSTGMEDQGIIAYVIILSEVFAKTTRYVRRHGRPSSVPPWSSQSEYSKIITLQMDLETRMPYVHRFKPANLSERTTEELQANRGYWGPWFLNQFLYHTNLCLLNHPLLLSLGLRNFRNSIPEIFLQHTSDLISSHTTWIIHFINYFEEKNFIVSDPLLGYSAAVVATIELQLSFTEDKTIRQEKRDRFYRCVKFVENIGQRWPHMAQLADKLQRLEGAVSASYQPEPRAQNKSLLIDLSRFWEILEYSFNRDMDSARRLFGDSLYCEPPTMDMEVSQTSPLPEPTRLNSHSEQSHPGSRMSEYGFQSALPVGSHYAMGSTISPRHSDFFNDELSILATNFFSQGQEFLRGSDNREGIGNF</sequence>
<dbReference type="EMBL" id="NKHU02000019">
    <property type="protein sequence ID" value="RHZ65181.1"/>
    <property type="molecule type" value="Genomic_DNA"/>
</dbReference>
<evidence type="ECO:0000313" key="15">
    <source>
        <dbReference type="Proteomes" id="UP000215305"/>
    </source>
</evidence>
<feature type="region of interest" description="Disordered" evidence="11">
    <location>
        <begin position="654"/>
        <end position="685"/>
    </location>
</feature>
<dbReference type="GO" id="GO:0005634">
    <property type="term" value="C:nucleus"/>
    <property type="evidence" value="ECO:0007669"/>
    <property type="project" value="UniProtKB-SubCell"/>
</dbReference>
<feature type="compositionally biased region" description="Polar residues" evidence="11">
    <location>
        <begin position="657"/>
        <end position="678"/>
    </location>
</feature>
<evidence type="ECO:0000256" key="3">
    <source>
        <dbReference type="ARBA" id="ARBA00022723"/>
    </source>
</evidence>
<organism evidence="14 15">
    <name type="scientific">Aspergillus thermomutatus</name>
    <name type="common">Neosartorya pseudofischeri</name>
    <dbReference type="NCBI Taxonomy" id="41047"/>
    <lineage>
        <taxon>Eukaryota</taxon>
        <taxon>Fungi</taxon>
        <taxon>Dikarya</taxon>
        <taxon>Ascomycota</taxon>
        <taxon>Pezizomycotina</taxon>
        <taxon>Eurotiomycetes</taxon>
        <taxon>Eurotiomycetidae</taxon>
        <taxon>Eurotiales</taxon>
        <taxon>Aspergillaceae</taxon>
        <taxon>Aspergillus</taxon>
        <taxon>Aspergillus subgen. Fumigati</taxon>
    </lineage>
</organism>
<evidence type="ECO:0000256" key="4">
    <source>
        <dbReference type="ARBA" id="ARBA00022792"/>
    </source>
</evidence>
<feature type="domain" description="Xylanolytic transcriptional activator regulatory" evidence="13">
    <location>
        <begin position="199"/>
        <end position="345"/>
    </location>
</feature>
<dbReference type="InterPro" id="IPR001138">
    <property type="entry name" value="Zn2Cys6_DnaBD"/>
</dbReference>
<evidence type="ECO:0000256" key="5">
    <source>
        <dbReference type="ARBA" id="ARBA00023015"/>
    </source>
</evidence>
<dbReference type="AlphaFoldDB" id="A0A397HPT5"/>
<keyword evidence="12" id="KW-1133">Transmembrane helix</keyword>
<evidence type="ECO:0000313" key="14">
    <source>
        <dbReference type="EMBL" id="RHZ65181.1"/>
    </source>
</evidence>
<dbReference type="GO" id="GO:0006351">
    <property type="term" value="P:DNA-templated transcription"/>
    <property type="evidence" value="ECO:0007669"/>
    <property type="project" value="InterPro"/>
</dbReference>
<protein>
    <recommendedName>
        <fullName evidence="13">Xylanolytic transcriptional activator regulatory domain-containing protein</fullName>
    </recommendedName>
</protein>
<keyword evidence="3" id="KW-0479">Metal-binding</keyword>
<keyword evidence="9" id="KW-0804">Transcription</keyword>
<dbReference type="Proteomes" id="UP000215305">
    <property type="component" value="Unassembled WGS sequence"/>
</dbReference>
<name>A0A397HPT5_ASPTH</name>
<feature type="region of interest" description="Disordered" evidence="11">
    <location>
        <begin position="358"/>
        <end position="384"/>
    </location>
</feature>
<keyword evidence="15" id="KW-1185">Reference proteome</keyword>
<dbReference type="GO" id="GO:0005743">
    <property type="term" value="C:mitochondrial inner membrane"/>
    <property type="evidence" value="ECO:0007669"/>
    <property type="project" value="UniProtKB-SubCell"/>
</dbReference>
<dbReference type="CDD" id="cd00067">
    <property type="entry name" value="GAL4"/>
    <property type="match status" value="1"/>
</dbReference>
<keyword evidence="5" id="KW-0805">Transcription regulation</keyword>
<reference evidence="14" key="1">
    <citation type="submission" date="2018-08" db="EMBL/GenBank/DDBJ databases">
        <title>Draft genome sequence of azole-resistant Aspergillus thermomutatus (Neosartorya pseudofischeri) strain HMR AF 39, isolated from a human nasal aspirate.</title>
        <authorList>
            <person name="Parent-Michaud M."/>
            <person name="Dufresne P.J."/>
            <person name="Fournier E."/>
            <person name="Martineau C."/>
            <person name="Moreira S."/>
            <person name="Perkins V."/>
            <person name="De Repentigny L."/>
            <person name="Dufresne S.F."/>
        </authorList>
    </citation>
    <scope>NUCLEOTIDE SEQUENCE [LARGE SCALE GENOMIC DNA]</scope>
    <source>
        <strain evidence="14">HMR AF 39</strain>
    </source>
</reference>
<dbReference type="Pfam" id="PF04082">
    <property type="entry name" value="Fungal_trans"/>
    <property type="match status" value="1"/>
</dbReference>
<dbReference type="VEuPathDB" id="FungiDB:CDV56_106899"/>
<dbReference type="InterPro" id="IPR007219">
    <property type="entry name" value="XnlR_reg_dom"/>
</dbReference>
<keyword evidence="12" id="KW-0812">Transmembrane</keyword>
<evidence type="ECO:0000256" key="12">
    <source>
        <dbReference type="SAM" id="Phobius"/>
    </source>
</evidence>
<evidence type="ECO:0000259" key="13">
    <source>
        <dbReference type="Pfam" id="PF04082"/>
    </source>
</evidence>